<evidence type="ECO:0000313" key="5">
    <source>
        <dbReference type="EMBL" id="WIX84143.1"/>
    </source>
</evidence>
<evidence type="ECO:0000256" key="3">
    <source>
        <dbReference type="ARBA" id="ARBA00023027"/>
    </source>
</evidence>
<sequence>MQHFVGGAFVQDEPAAWADVHDPARGAVASRVALGDAGAVDQAVKVALDAQAAWAEESLGVRQQVMLEFIRLVERSRDELAELVTGEHGKTLADARAEVNAGLDVAKFAAGIPHLLKGDYSENVSRGVDTYSIRQPLGVVAGITPFNFPVMVPMWMFPIAVACGNAFVLKPSEKDPSASNRLAELALEAGLPAGVLNVVHGSAPAVDALLAHPDVAAVSFVGSTPVARHVYETAAKHGKRVQALGGAKNHLVVLPDADLDAAADALVSAAYGSAGERCMAISVAVAVGGVGDALRDRLVERIGRLSTADGHDEGTDMGPLVTADHLRRVSGYVQAGADAGADLVVDGRDVRVPGRENGFFLAPTLLDHVRPDMTVYTDEIFGPVLSMLRVDTLDEAVGLINGGEYGNGVSLFTRDGVAARKFQHTVQAGMVGLNVPIPVPIPYFPFGGWKHSLFGDSGQYGEDGIRFFTRRKVVTSRWAPSAGSRVDMRFPA</sequence>
<gene>
    <name evidence="5" type="ORF">QRX50_38790</name>
</gene>
<dbReference type="NCBIfam" id="TIGR01722">
    <property type="entry name" value="MMSDH"/>
    <property type="match status" value="1"/>
</dbReference>
<dbReference type="PANTHER" id="PTHR43866:SF4">
    <property type="entry name" value="MALONATE-SEMIALDEHYDE DEHYDROGENASE"/>
    <property type="match status" value="1"/>
</dbReference>
<dbReference type="Gene3D" id="3.40.605.10">
    <property type="entry name" value="Aldehyde Dehydrogenase, Chain A, domain 1"/>
    <property type="match status" value="1"/>
</dbReference>
<dbReference type="CDD" id="cd07085">
    <property type="entry name" value="ALDH_F6_MMSDH"/>
    <property type="match status" value="1"/>
</dbReference>
<dbReference type="InterPro" id="IPR016163">
    <property type="entry name" value="Ald_DH_C"/>
</dbReference>
<dbReference type="FunFam" id="3.40.605.10:FF:000003">
    <property type="entry name" value="Methylmalonate-semialdehyde dehydrogenase [acylating]"/>
    <property type="match status" value="1"/>
</dbReference>
<dbReference type="InterPro" id="IPR016160">
    <property type="entry name" value="Ald_DH_CS_CYS"/>
</dbReference>
<keyword evidence="6" id="KW-1185">Reference proteome</keyword>
<dbReference type="AlphaFoldDB" id="A0A9Y2N0X9"/>
<accession>A0A9Y2N0X9</accession>
<dbReference type="GO" id="GO:0004491">
    <property type="term" value="F:methylmalonate-semialdehyde dehydrogenase (acylating, NAD) activity"/>
    <property type="evidence" value="ECO:0007669"/>
    <property type="project" value="UniProtKB-EC"/>
</dbReference>
<dbReference type="InterPro" id="IPR015590">
    <property type="entry name" value="Aldehyde_DH_dom"/>
</dbReference>
<dbReference type="InterPro" id="IPR016162">
    <property type="entry name" value="Ald_DH_N"/>
</dbReference>
<proteinExistence type="predicted"/>
<dbReference type="SUPFAM" id="SSF53720">
    <property type="entry name" value="ALDH-like"/>
    <property type="match status" value="1"/>
</dbReference>
<dbReference type="EC" id="1.2.1.27" evidence="1"/>
<evidence type="ECO:0000313" key="6">
    <source>
        <dbReference type="Proteomes" id="UP001236014"/>
    </source>
</evidence>
<organism evidence="5 6">
    <name type="scientific">Amycolatopsis carbonis</name>
    <dbReference type="NCBI Taxonomy" id="715471"/>
    <lineage>
        <taxon>Bacteria</taxon>
        <taxon>Bacillati</taxon>
        <taxon>Actinomycetota</taxon>
        <taxon>Actinomycetes</taxon>
        <taxon>Pseudonocardiales</taxon>
        <taxon>Pseudonocardiaceae</taxon>
        <taxon>Amycolatopsis</taxon>
    </lineage>
</organism>
<dbReference type="Pfam" id="PF00171">
    <property type="entry name" value="Aldedh"/>
    <property type="match status" value="1"/>
</dbReference>
<dbReference type="GO" id="GO:0006210">
    <property type="term" value="P:thymine catabolic process"/>
    <property type="evidence" value="ECO:0007669"/>
    <property type="project" value="TreeGrafter"/>
</dbReference>
<protein>
    <recommendedName>
        <fullName evidence="1">methylmalonate-semialdehyde dehydrogenase (CoA acylating)</fullName>
        <ecNumber evidence="1">1.2.1.27</ecNumber>
    </recommendedName>
</protein>
<dbReference type="Gene3D" id="3.40.309.10">
    <property type="entry name" value="Aldehyde Dehydrogenase, Chain A, domain 2"/>
    <property type="match status" value="1"/>
</dbReference>
<dbReference type="PROSITE" id="PS00070">
    <property type="entry name" value="ALDEHYDE_DEHYDR_CYS"/>
    <property type="match status" value="1"/>
</dbReference>
<evidence type="ECO:0000259" key="4">
    <source>
        <dbReference type="Pfam" id="PF00171"/>
    </source>
</evidence>
<evidence type="ECO:0000256" key="1">
    <source>
        <dbReference type="ARBA" id="ARBA00013048"/>
    </source>
</evidence>
<dbReference type="EMBL" id="CP127294">
    <property type="protein sequence ID" value="WIX84143.1"/>
    <property type="molecule type" value="Genomic_DNA"/>
</dbReference>
<dbReference type="InterPro" id="IPR016161">
    <property type="entry name" value="Ald_DH/histidinol_DH"/>
</dbReference>
<dbReference type="InterPro" id="IPR010061">
    <property type="entry name" value="MeMal-semiAld_DH"/>
</dbReference>
<dbReference type="Proteomes" id="UP001236014">
    <property type="component" value="Chromosome"/>
</dbReference>
<dbReference type="FunFam" id="3.40.309.10:FF:000002">
    <property type="entry name" value="Methylmalonate-semialdehyde dehydrogenase (Acylating)"/>
    <property type="match status" value="1"/>
</dbReference>
<keyword evidence="3" id="KW-0520">NAD</keyword>
<dbReference type="GO" id="GO:0006574">
    <property type="term" value="P:L-valine catabolic process"/>
    <property type="evidence" value="ECO:0007669"/>
    <property type="project" value="TreeGrafter"/>
</dbReference>
<evidence type="ECO:0000256" key="2">
    <source>
        <dbReference type="ARBA" id="ARBA00023002"/>
    </source>
</evidence>
<reference evidence="5 6" key="1">
    <citation type="submission" date="2023-06" db="EMBL/GenBank/DDBJ databases">
        <authorList>
            <person name="Oyuntsetseg B."/>
            <person name="Kim S.B."/>
        </authorList>
    </citation>
    <scope>NUCLEOTIDE SEQUENCE [LARGE SCALE GENOMIC DNA]</scope>
    <source>
        <strain evidence="5 6">2-15</strain>
    </source>
</reference>
<dbReference type="KEGG" id="acab:QRX50_38790"/>
<keyword evidence="2 5" id="KW-0560">Oxidoreductase</keyword>
<name>A0A9Y2N0X9_9PSEU</name>
<feature type="domain" description="Aldehyde dehydrogenase" evidence="4">
    <location>
        <begin position="13"/>
        <end position="474"/>
    </location>
</feature>
<dbReference type="PANTHER" id="PTHR43866">
    <property type="entry name" value="MALONATE-SEMIALDEHYDE DEHYDROGENASE"/>
    <property type="match status" value="1"/>
</dbReference>